<dbReference type="InterPro" id="IPR050921">
    <property type="entry name" value="T4SS_GSP_E_ATPase"/>
</dbReference>
<dbReference type="eggNOG" id="arCOG05558">
    <property type="taxonomic scope" value="Archaea"/>
</dbReference>
<evidence type="ECO:0000313" key="3">
    <source>
        <dbReference type="EMBL" id="ABO08479.1"/>
    </source>
</evidence>
<dbReference type="KEGG" id="pcl:Pcal_1054"/>
<dbReference type="InterPro" id="IPR003593">
    <property type="entry name" value="AAA+_ATPase"/>
</dbReference>
<dbReference type="PANTHER" id="PTHR30486:SF6">
    <property type="entry name" value="TYPE IV PILUS RETRACTATION ATPASE PILT"/>
    <property type="match status" value="1"/>
</dbReference>
<dbReference type="RefSeq" id="WP_011849737.1">
    <property type="nucleotide sequence ID" value="NC_009073.1"/>
</dbReference>
<dbReference type="SUPFAM" id="SSF52540">
    <property type="entry name" value="P-loop containing nucleoside triphosphate hydrolases"/>
    <property type="match status" value="1"/>
</dbReference>
<dbReference type="InterPro" id="IPR001482">
    <property type="entry name" value="T2SS/T4SS_dom"/>
</dbReference>
<evidence type="ECO:0000256" key="1">
    <source>
        <dbReference type="ARBA" id="ARBA00006611"/>
    </source>
</evidence>
<dbReference type="PANTHER" id="PTHR30486">
    <property type="entry name" value="TWITCHING MOTILITY PROTEIN PILT"/>
    <property type="match status" value="1"/>
</dbReference>
<evidence type="ECO:0000259" key="2">
    <source>
        <dbReference type="SMART" id="SM00382"/>
    </source>
</evidence>
<proteinExistence type="inferred from homology"/>
<accession>A3MV12</accession>
<dbReference type="HOGENOM" id="CLU_828000_0_0_2"/>
<reference evidence="3" key="1">
    <citation type="submission" date="2007-02" db="EMBL/GenBank/DDBJ databases">
        <title>Complete sequence of Pyrobaculum calidifontis JCM 11548.</title>
        <authorList>
            <consortium name="US DOE Joint Genome Institute"/>
            <person name="Copeland A."/>
            <person name="Lucas S."/>
            <person name="Lapidus A."/>
            <person name="Barry K."/>
            <person name="Glavina del Rio T."/>
            <person name="Dalin E."/>
            <person name="Tice H."/>
            <person name="Pitluck S."/>
            <person name="Chain P."/>
            <person name="Malfatti S."/>
            <person name="Shin M."/>
            <person name="Vergez L."/>
            <person name="Schmutz J."/>
            <person name="Larimer F."/>
            <person name="Land M."/>
            <person name="Hauser L."/>
            <person name="Kyrpides N."/>
            <person name="Mikhailova N."/>
            <person name="Cozen A.E."/>
            <person name="Fitz-Gibbon S.T."/>
            <person name="House C.H."/>
            <person name="Saltikov C."/>
            <person name="Lowe T.M."/>
            <person name="Richardson P."/>
        </authorList>
    </citation>
    <scope>NUCLEOTIDE SEQUENCE [LARGE SCALE GENOMIC DNA]</scope>
    <source>
        <strain evidence="3">JCM 11548</strain>
    </source>
</reference>
<dbReference type="Pfam" id="PF00437">
    <property type="entry name" value="T2SSE"/>
    <property type="match status" value="1"/>
</dbReference>
<feature type="domain" description="AAA+ ATPase" evidence="2">
    <location>
        <begin position="199"/>
        <end position="320"/>
    </location>
</feature>
<dbReference type="STRING" id="410359.Pcal_1054"/>
<protein>
    <submittedName>
        <fullName evidence="3">Type II secretion system protein E</fullName>
    </submittedName>
</protein>
<dbReference type="OrthoDB" id="31341at2157"/>
<keyword evidence="4" id="KW-1185">Reference proteome</keyword>
<comment type="similarity">
    <text evidence="1">Belongs to the GSP E family.</text>
</comment>
<dbReference type="SMART" id="SM00382">
    <property type="entry name" value="AAA"/>
    <property type="match status" value="1"/>
</dbReference>
<dbReference type="InterPro" id="IPR027417">
    <property type="entry name" value="P-loop_NTPase"/>
</dbReference>
<dbReference type="EMBL" id="CP000561">
    <property type="protein sequence ID" value="ABO08479.1"/>
    <property type="molecule type" value="Genomic_DNA"/>
</dbReference>
<dbReference type="GeneID" id="4909302"/>
<dbReference type="Gene3D" id="3.30.450.370">
    <property type="match status" value="1"/>
</dbReference>
<gene>
    <name evidence="3" type="ordered locus">Pcal_1054</name>
</gene>
<sequence>MYDVVLRVLECLECRYACAEKQICNFKEEELAAVIKVVSRIYAADLDKTLEARYNLLKKINKDFALEATLATVGLAKLAPYIRDEEVEDLVLIPNRPIYIATRRGKLKTNTTATAEMIKNFLRLAHLKGVELTYARPSLRFGLRFGVYRLRISLDLPPIVPYPHVYVRIHRRKLRLSHLLSSGFLSVEQLKTIYAAVKGGKHLVVAGPPGAGKTTLLVAIDELIPPTWQRVYIDEADEFDEDPDKNQIKIADVNKSREIYASLNRNIDVVFIGELQYEDHFNAFKTATEIGLQTFATMHAATIEDALKRLAKYVEVKNMAVVLVEKKYGDVVKRRVADVYVS</sequence>
<dbReference type="GO" id="GO:0016887">
    <property type="term" value="F:ATP hydrolysis activity"/>
    <property type="evidence" value="ECO:0007669"/>
    <property type="project" value="InterPro"/>
</dbReference>
<name>A3MV12_PYRCJ</name>
<dbReference type="Gene3D" id="3.40.50.300">
    <property type="entry name" value="P-loop containing nucleotide triphosphate hydrolases"/>
    <property type="match status" value="1"/>
</dbReference>
<dbReference type="Proteomes" id="UP000001431">
    <property type="component" value="Chromosome"/>
</dbReference>
<organism evidence="3 4">
    <name type="scientific">Pyrobaculum calidifontis (strain DSM 21063 / JCM 11548 / VA1)</name>
    <dbReference type="NCBI Taxonomy" id="410359"/>
    <lineage>
        <taxon>Archaea</taxon>
        <taxon>Thermoproteota</taxon>
        <taxon>Thermoprotei</taxon>
        <taxon>Thermoproteales</taxon>
        <taxon>Thermoproteaceae</taxon>
        <taxon>Pyrobaculum</taxon>
    </lineage>
</organism>
<evidence type="ECO:0000313" key="4">
    <source>
        <dbReference type="Proteomes" id="UP000001431"/>
    </source>
</evidence>
<dbReference type="AlphaFoldDB" id="A3MV12"/>